<feature type="non-terminal residue" evidence="2">
    <location>
        <position position="1"/>
    </location>
</feature>
<evidence type="ECO:0000313" key="3">
    <source>
        <dbReference type="Proteomes" id="UP000663879"/>
    </source>
</evidence>
<dbReference type="AlphaFoldDB" id="A0A813ZPX5"/>
<dbReference type="Proteomes" id="UP000663879">
    <property type="component" value="Unassembled WGS sequence"/>
</dbReference>
<evidence type="ECO:0000256" key="1">
    <source>
        <dbReference type="SAM" id="MobiDB-lite"/>
    </source>
</evidence>
<feature type="region of interest" description="Disordered" evidence="1">
    <location>
        <begin position="50"/>
        <end position="73"/>
    </location>
</feature>
<keyword evidence="3" id="KW-1185">Reference proteome</keyword>
<comment type="caution">
    <text evidence="2">The sequence shown here is derived from an EMBL/GenBank/DDBJ whole genome shotgun (WGS) entry which is preliminary data.</text>
</comment>
<reference evidence="2" key="1">
    <citation type="submission" date="2021-02" db="EMBL/GenBank/DDBJ databases">
        <authorList>
            <person name="Nowell W R."/>
        </authorList>
    </citation>
    <scope>NUCLEOTIDE SEQUENCE</scope>
    <source>
        <strain evidence="2">Ploen Becks lab</strain>
    </source>
</reference>
<organism evidence="2 3">
    <name type="scientific">Brachionus calyciflorus</name>
    <dbReference type="NCBI Taxonomy" id="104777"/>
    <lineage>
        <taxon>Eukaryota</taxon>
        <taxon>Metazoa</taxon>
        <taxon>Spiralia</taxon>
        <taxon>Gnathifera</taxon>
        <taxon>Rotifera</taxon>
        <taxon>Eurotatoria</taxon>
        <taxon>Monogononta</taxon>
        <taxon>Pseudotrocha</taxon>
        <taxon>Ploima</taxon>
        <taxon>Brachionidae</taxon>
        <taxon>Brachionus</taxon>
    </lineage>
</organism>
<evidence type="ECO:0000313" key="2">
    <source>
        <dbReference type="EMBL" id="CAF0902644.1"/>
    </source>
</evidence>
<gene>
    <name evidence="2" type="ORF">OXX778_LOCUS11478</name>
</gene>
<protein>
    <submittedName>
        <fullName evidence="2">Uncharacterized protein</fullName>
    </submittedName>
</protein>
<name>A0A813ZPX5_9BILA</name>
<proteinExistence type="predicted"/>
<sequence length="73" mass="8654">PKKKGSSYANIINWVSEIWGKLDENLIMHRVLDKLMHKKIRINEYLDNDNDSDSNDLFEEMNELENESNEISE</sequence>
<dbReference type="EMBL" id="CAJNOC010001951">
    <property type="protein sequence ID" value="CAF0902644.1"/>
    <property type="molecule type" value="Genomic_DNA"/>
</dbReference>
<accession>A0A813ZPX5</accession>